<dbReference type="Gene3D" id="3.30.559.30">
    <property type="entry name" value="Nonribosomal peptide synthetase, condensation domain"/>
    <property type="match status" value="2"/>
</dbReference>
<dbReference type="InterPro" id="IPR001242">
    <property type="entry name" value="Condensation_dom"/>
</dbReference>
<dbReference type="InterPro" id="IPR036736">
    <property type="entry name" value="ACP-like_sf"/>
</dbReference>
<dbReference type="Pfam" id="PF13193">
    <property type="entry name" value="AMP-binding_C"/>
    <property type="match status" value="2"/>
</dbReference>
<dbReference type="EMBL" id="CP013232">
    <property type="protein sequence ID" value="AMO93232.1"/>
    <property type="molecule type" value="Genomic_DNA"/>
</dbReference>
<dbReference type="Pfam" id="PF00550">
    <property type="entry name" value="PP-binding"/>
    <property type="match status" value="3"/>
</dbReference>
<dbReference type="GO" id="GO:0008610">
    <property type="term" value="P:lipid biosynthetic process"/>
    <property type="evidence" value="ECO:0007669"/>
    <property type="project" value="InterPro"/>
</dbReference>
<evidence type="ECO:0000256" key="4">
    <source>
        <dbReference type="ARBA" id="ARBA00022553"/>
    </source>
</evidence>
<dbReference type="Gene3D" id="3.40.50.980">
    <property type="match status" value="4"/>
</dbReference>
<keyword evidence="5" id="KW-0276">Fatty acid metabolism</keyword>
<dbReference type="FunFam" id="3.40.50.12780:FF:000013">
    <property type="entry name" value="Long-chain-fatty-acid--AMP ligase FadD32"/>
    <property type="match status" value="1"/>
</dbReference>
<dbReference type="PROSITE" id="PS00012">
    <property type="entry name" value="PHOSPHOPANTETHEINE"/>
    <property type="match status" value="1"/>
</dbReference>
<evidence type="ECO:0000256" key="2">
    <source>
        <dbReference type="ARBA" id="ARBA00006432"/>
    </source>
</evidence>
<proteinExistence type="inferred from homology"/>
<evidence type="ECO:0000256" key="3">
    <source>
        <dbReference type="ARBA" id="ARBA00022450"/>
    </source>
</evidence>
<dbReference type="GO" id="GO:0031177">
    <property type="term" value="F:phosphopantetheine binding"/>
    <property type="evidence" value="ECO:0007669"/>
    <property type="project" value="InterPro"/>
</dbReference>
<accession>A0A127P5X2</accession>
<dbReference type="FunFam" id="3.40.50.980:FF:000001">
    <property type="entry name" value="Non-ribosomal peptide synthetase"/>
    <property type="match status" value="2"/>
</dbReference>
<dbReference type="InterPro" id="IPR023213">
    <property type="entry name" value="CAT-like_dom_sf"/>
</dbReference>
<evidence type="ECO:0000313" key="8">
    <source>
        <dbReference type="EMBL" id="AMO93232.1"/>
    </source>
</evidence>
<dbReference type="InterPro" id="IPR045851">
    <property type="entry name" value="AMP-bd_C_sf"/>
</dbReference>
<dbReference type="FunFam" id="3.30.300.30:FF:000010">
    <property type="entry name" value="Enterobactin synthetase component F"/>
    <property type="match status" value="2"/>
</dbReference>
<dbReference type="GO" id="GO:0016874">
    <property type="term" value="F:ligase activity"/>
    <property type="evidence" value="ECO:0007669"/>
    <property type="project" value="UniProtKB-KW"/>
</dbReference>
<dbReference type="InterPro" id="IPR010071">
    <property type="entry name" value="AA_adenyl_dom"/>
</dbReference>
<dbReference type="SUPFAM" id="SSF47336">
    <property type="entry name" value="ACP-like"/>
    <property type="match status" value="3"/>
</dbReference>
<dbReference type="PROSITE" id="PS00455">
    <property type="entry name" value="AMP_BINDING"/>
    <property type="match status" value="2"/>
</dbReference>
<dbReference type="GO" id="GO:0043041">
    <property type="term" value="P:amino acid activation for nonribosomal peptide biosynthetic process"/>
    <property type="evidence" value="ECO:0007669"/>
    <property type="project" value="TreeGrafter"/>
</dbReference>
<evidence type="ECO:0000256" key="5">
    <source>
        <dbReference type="ARBA" id="ARBA00022832"/>
    </source>
</evidence>
<gene>
    <name evidence="8" type="primary">dltA</name>
    <name evidence="8" type="ORF">CFter6_0503</name>
</gene>
<dbReference type="SUPFAM" id="SSF52777">
    <property type="entry name" value="CoA-dependent acyltransferases"/>
    <property type="match status" value="4"/>
</dbReference>
<dbReference type="NCBIfam" id="TIGR01733">
    <property type="entry name" value="AA-adenyl-dom"/>
    <property type="match status" value="2"/>
</dbReference>
<dbReference type="GO" id="GO:0006631">
    <property type="term" value="P:fatty acid metabolic process"/>
    <property type="evidence" value="ECO:0007669"/>
    <property type="project" value="UniProtKB-KW"/>
</dbReference>
<dbReference type="Gene3D" id="1.10.1200.10">
    <property type="entry name" value="ACP-like"/>
    <property type="match status" value="3"/>
</dbReference>
<dbReference type="Proteomes" id="UP000072421">
    <property type="component" value="Chromosome"/>
</dbReference>
<dbReference type="FunFam" id="1.10.1200.10:FF:000005">
    <property type="entry name" value="Nonribosomal peptide synthetase 1"/>
    <property type="match status" value="1"/>
</dbReference>
<dbReference type="GO" id="GO:0044550">
    <property type="term" value="P:secondary metabolite biosynthetic process"/>
    <property type="evidence" value="ECO:0007669"/>
    <property type="project" value="UniProtKB-ARBA"/>
</dbReference>
<evidence type="ECO:0000256" key="1">
    <source>
        <dbReference type="ARBA" id="ARBA00001957"/>
    </source>
</evidence>
<dbReference type="GO" id="GO:0005829">
    <property type="term" value="C:cytosol"/>
    <property type="evidence" value="ECO:0007669"/>
    <property type="project" value="TreeGrafter"/>
</dbReference>
<protein>
    <submittedName>
        <fullName evidence="8">D-alanine--poly(Phosphoribitol) ligase, subunit 1</fullName>
    </submittedName>
</protein>
<dbReference type="Gene3D" id="3.30.300.30">
    <property type="match status" value="3"/>
</dbReference>
<dbReference type="FunFam" id="2.30.38.10:FF:000001">
    <property type="entry name" value="Non-ribosomal peptide synthetase PvdI"/>
    <property type="match status" value="2"/>
</dbReference>
<evidence type="ECO:0000259" key="7">
    <source>
        <dbReference type="PROSITE" id="PS50075"/>
    </source>
</evidence>
<dbReference type="Gene3D" id="3.40.50.12780">
    <property type="entry name" value="N-terminal domain of ligase-like"/>
    <property type="match status" value="1"/>
</dbReference>
<comment type="similarity">
    <text evidence="2">Belongs to the ATP-dependent AMP-binding enzyme family.</text>
</comment>
<dbReference type="FunFam" id="3.30.559.10:FF:000012">
    <property type="entry name" value="Non-ribosomal peptide synthetase"/>
    <property type="match status" value="1"/>
</dbReference>
<dbReference type="InterPro" id="IPR020845">
    <property type="entry name" value="AMP-binding_CS"/>
</dbReference>
<reference evidence="8 9" key="1">
    <citation type="submission" date="2015-11" db="EMBL/GenBank/DDBJ databases">
        <title>Exploring the genomic traits of fungus-feeding bacterial genus Collimonas.</title>
        <authorList>
            <person name="Song C."/>
            <person name="Schmidt R."/>
            <person name="de Jager V."/>
            <person name="Krzyzanowska D."/>
            <person name="Jongedijk E."/>
            <person name="Cankar K."/>
            <person name="Beekwilder J."/>
            <person name="van Veen A."/>
            <person name="de Boer W."/>
            <person name="van Veen J.A."/>
            <person name="Garbeva P."/>
        </authorList>
    </citation>
    <scope>NUCLEOTIDE SEQUENCE [LARGE SCALE GENOMIC DNA]</scope>
    <source>
        <strain evidence="8 9">Ter6</strain>
    </source>
</reference>
<dbReference type="InterPro" id="IPR040097">
    <property type="entry name" value="FAAL/FAAC"/>
</dbReference>
<sequence>MKDHKSLNLVDILRARSQTAADSAERLAFTNLRSGEQIEEELTFSQLDRRARRIAAHLLPLINKGDRVLVVFPAGLDYISAFFGCLYAGAIAVPALVPTNSSSLSRLGLIARDAGAQVALATAAIATEVLGWQQLDDKSTATNNEFKIELSRLTWIAADQLNEAEENWAARDLDPDDIAFLQYTSGSTSIPKGVMVSHANIIANVHLIHACFPISQKDTVVSWLPPHHDMGLVGKILFPVLAGAHCVIMPPSAFMLRPHRWLLALSKYKARLTAAPNFAYELCASRVTDRQKLELDLSSLEFALNGAEVVRPETLERFYAAFRGCGLRQGVVRPVYGLAEGTLLVSASDGIEPVALSLDRTALSRGIVEECARDADKAVAVISTGRAGQHTVIVDPQTGTFQPDGRVGEIWIRGASIARGYWNRPDETSRTFHASVCGGAPEYLRSGDLGFILGEKLHVVDRIKDLMIVNGRNVYAHDVESLVGRLDPAFRNDGAAAFSVDRDGRERLVIVQEIDGRSKPDTEQLAVRLRAVLLEQLDTLELDAIVLVKAGHLPRTSSGKIQRSRCRDLFLADAFSAIWSWRISEVIATSIAASVGQGEDSGLTPTERVLSRIWTELLGLECIPVSSNFFSMGGQSLSGSQVISKVKDAFQVEMRLEELFEAPTIRSLASRIDEAMQQGTVVSGQCISRRVGDGPVPLSFAQRGIWFLEQLEPRSGLYSISGSLRIQGGLDVALFEQALNEVVRRHESLRTNFVLEKGVPMQIVAPSLHIAPQFEDLNVLESHTAELQLRRFMQEETRHTFDLAAGPLLRVRVVCLSEVDQVVLLTMHHIVSDGWSMGLLIREIGLLYRAFAAGQSPNLPELSIQYGDYAAWQHATLAGGVWRQRLASWVDLLRGTPAVLELPTDRPRPTVQDHRGANHSFTISAAVTQELRELGSGARASLFMILATAFNVLLARISGQNDICLGTPIANRGHREIEGLIGLFVNTIVLRSRVNPEASLASLLEQVRSVSLNAYAHQDIPFEQVVEALGLERRLSHHPLVQVVLVLQNTPSEVLELPMLSVQQELIEGTSSKFDLTLTFSESEGALNGVFEYATALFDDVTIARMAKQYLRVVQAMLSDMQQPLGCVELLDETERRNLLAHWRPARTWPKRPTIALRFEDCVARFAHRTALVFEGNQLSYEQLNRRANRLAHYLRAQGVSADILVGLCVERSLDMVVGLLAILKAGGAYVPLDPDYPRERLAYMLQDAAPVLVLSQSHLAGRLPETASRIIYLDVQNGELDTYPDNNPESINGPQDLAYAIYTSGSTGRSKGALLAHQNVLRLFESTQQWFQFDENDVWTMFHSYAFDFSVWEIWGALLYGGKLVVVPYGVSRAPERFHALLVQEKVTILNQTPSAFQQLVELDVHLPMPVKLALRLVIFGGEALNFAALGPWFLAHGDNKPQLVNMYGITETTVHVTYHSLVANGAATASIGLPLPDLGIYVLDASCQPVPAGIVGEMYVVGAGLARGYLNRPGLTAERFIADPYGDPGTRMYRTGDLARWCANGELEYLGRADQQLKIRGFRIEPGEVESALAAHPGIAHVVVMSREGNSGGKLLVAYVVPKLGTTTDVNEWLEHARQSLPDYMVPSAFVALKELPLTPNGKLDRNALPNPVAGGDSAGFRAPSTATELTLARIWAEVLGLEAVSVLDNFFVLGGDSMRTIKIISKAKESGIVLTLEDFFEHQTIASLAGWLASRAEHEVAPTQEAMVLISEVDRGLLPAAVEDAYVLSRLQAGMIFHHQYSPERGTYHDFLSYRLKVVDWDGDLLRIVLGAMVQQHAILRTAFNLQDYSEPLQLVFRTAEIPVLEFDVSDCGEDEQNRSIAGWMLEEKKQLINIAMPPLLKIFIHRRAVDELQFTVSCHHAVLDGWSVATFLTELFVEYDKLHRNEHHFPALKPLSTSLKQTIMQERLAMRSEDERAFWRNYLAGCERAVLPPYREDGLPPSQLGISWTVPQPLVDRLNEVVRRLNMPLRTLLLAVHLRVMGVLSGHTDVVTGVVTHARPEAQDGERVLGLFLNTLPFRQLLKPGSWVDLLGSVFASELIIAPHRRYPHSQLLLDNDRVPLFETIFNYINFHVFDDLRDLKSVEVLDSDGFEATNFAFGINAISRGRGLTFKVDYDPTRFSLSQAKRFSDYYLLSLRAIAADVDGSYWDLDFLAEAERDQILVQWNDTAREVQEQTLVELFEAQVEATPQAVALVCGEQELSYGELNARANRLAHVLISRGVGRDGVVGICMDRSLEMVVAILGVLKAGGAYLPLDPDAPSERLAHILGQANPVLVLTRQAQEVVGLRAQGVGTLQLEAGAQAGADALQWDPRLGVGLQDLAYVIYTSGSTGKPKGVAVTHGGLSNYVQWARTAYPMQGQDGAYVHLPLVFDATLTALLVPLTVGQSVVLQEGTDASALVEYLREKRHVGLLKITPAHIDLVSQELQGQAVGATVGVSVVGGEALTVSQTRRWLEHFPQTLVVNEYGPTETVVGCCVYTTRELGPREVGAPSLPIGRPIANTQLYVLDTQLRLAPVGVAGELYIAGAGLARGYLGRPGLTAERFVACMHGQPGARMYRSGDLARWREDGQLEYLGRVDHQVKIRGYRIEPGEIEAVLAQHEEIEQALVMVREDSPGEKRLVAYVVARQQQGAQGHDALLHEQLRQHLASQLPEYMVPAAIVVLERLLLNANGKVERRALPVPQWQGQAQYLAPSNALQRTLVQIYAQVLHVPEQQLSVNDSFFELGGDSIGSIRVVGLARKAGLVITPREVFEHRSVAGLARVARAVQEVGEVLEEEPQGMLELTPIMRWQLGGGGDLRRFHQGCWCARQRGCFSRNCKWRFKRCCKATRHSDSDWCAASTKGRLWGCRWLSWMIRQVRVASHGWT</sequence>
<feature type="domain" description="Carrier" evidence="7">
    <location>
        <begin position="1665"/>
        <end position="1739"/>
    </location>
</feature>
<dbReference type="Gene3D" id="2.30.38.10">
    <property type="entry name" value="Luciferase, Domain 3"/>
    <property type="match status" value="2"/>
</dbReference>
<dbReference type="Gene3D" id="3.30.559.10">
    <property type="entry name" value="Chloramphenicol acetyltransferase-like domain"/>
    <property type="match status" value="2"/>
</dbReference>
<dbReference type="Pfam" id="PF00501">
    <property type="entry name" value="AMP-binding"/>
    <property type="match status" value="3"/>
</dbReference>
<keyword evidence="4" id="KW-0597">Phosphoprotein</keyword>
<dbReference type="InterPro" id="IPR025110">
    <property type="entry name" value="AMP-bd_C"/>
</dbReference>
<keyword evidence="3" id="KW-0596">Phosphopantetheine</keyword>
<dbReference type="InterPro" id="IPR042099">
    <property type="entry name" value="ANL_N_sf"/>
</dbReference>
<dbReference type="PANTHER" id="PTHR45527:SF14">
    <property type="entry name" value="PLIPASTATIN SYNTHASE SUBUNIT B"/>
    <property type="match status" value="1"/>
</dbReference>
<dbReference type="PANTHER" id="PTHR45527">
    <property type="entry name" value="NONRIBOSOMAL PEPTIDE SYNTHETASE"/>
    <property type="match status" value="1"/>
</dbReference>
<dbReference type="PATRIC" id="fig|158899.10.peg.512"/>
<comment type="cofactor">
    <cofactor evidence="1">
        <name>pantetheine 4'-phosphate</name>
        <dbReference type="ChEBI" id="CHEBI:47942"/>
    </cofactor>
</comment>
<dbReference type="SUPFAM" id="SSF56801">
    <property type="entry name" value="Acetyl-CoA synthetase-like"/>
    <property type="match status" value="3"/>
</dbReference>
<evidence type="ECO:0000313" key="9">
    <source>
        <dbReference type="Proteomes" id="UP000072421"/>
    </source>
</evidence>
<dbReference type="InterPro" id="IPR000873">
    <property type="entry name" value="AMP-dep_synth/lig_dom"/>
</dbReference>
<keyword evidence="6" id="KW-0443">Lipid metabolism</keyword>
<dbReference type="InterPro" id="IPR006162">
    <property type="entry name" value="Ppantetheine_attach_site"/>
</dbReference>
<dbReference type="PROSITE" id="PS50075">
    <property type="entry name" value="CARRIER"/>
    <property type="match status" value="3"/>
</dbReference>
<feature type="domain" description="Carrier" evidence="7">
    <location>
        <begin position="601"/>
        <end position="676"/>
    </location>
</feature>
<dbReference type="Pfam" id="PF00668">
    <property type="entry name" value="Condensation"/>
    <property type="match status" value="2"/>
</dbReference>
<dbReference type="InterPro" id="IPR020806">
    <property type="entry name" value="PKS_PP-bd"/>
</dbReference>
<dbReference type="GO" id="GO:0071766">
    <property type="term" value="P:Actinobacterium-type cell wall biogenesis"/>
    <property type="evidence" value="ECO:0007669"/>
    <property type="project" value="UniProtKB-ARBA"/>
</dbReference>
<name>A0A127P5X2_9BURK</name>
<keyword evidence="8" id="KW-0436">Ligase</keyword>
<dbReference type="CDD" id="cd17643">
    <property type="entry name" value="A_NRPS_Cytc1-like"/>
    <property type="match status" value="1"/>
</dbReference>
<evidence type="ECO:0000256" key="6">
    <source>
        <dbReference type="ARBA" id="ARBA00023098"/>
    </source>
</evidence>
<feature type="domain" description="Carrier" evidence="7">
    <location>
        <begin position="2736"/>
        <end position="2812"/>
    </location>
</feature>
<dbReference type="InterPro" id="IPR009081">
    <property type="entry name" value="PP-bd_ACP"/>
</dbReference>
<dbReference type="SMART" id="SM00823">
    <property type="entry name" value="PKS_PP"/>
    <property type="match status" value="3"/>
</dbReference>
<dbReference type="NCBIfam" id="NF003417">
    <property type="entry name" value="PRK04813.1"/>
    <property type="match status" value="3"/>
</dbReference>
<dbReference type="FunFam" id="3.40.50.12780:FF:000012">
    <property type="entry name" value="Non-ribosomal peptide synthetase"/>
    <property type="match status" value="2"/>
</dbReference>
<dbReference type="CDD" id="cd05931">
    <property type="entry name" value="FAAL"/>
    <property type="match status" value="1"/>
</dbReference>
<dbReference type="CDD" id="cd05930">
    <property type="entry name" value="A_NRPS"/>
    <property type="match status" value="1"/>
</dbReference>
<organism evidence="8">
    <name type="scientific">Collimonas fungivorans</name>
    <dbReference type="NCBI Taxonomy" id="158899"/>
    <lineage>
        <taxon>Bacteria</taxon>
        <taxon>Pseudomonadati</taxon>
        <taxon>Pseudomonadota</taxon>
        <taxon>Betaproteobacteria</taxon>
        <taxon>Burkholderiales</taxon>
        <taxon>Oxalobacteraceae</taxon>
        <taxon>Collimonas</taxon>
    </lineage>
</organism>
<dbReference type="FunFam" id="3.40.50.980:FF:000002">
    <property type="entry name" value="Enterobactin synthetase component F"/>
    <property type="match status" value="1"/>
</dbReference>
<dbReference type="CDD" id="cd19531">
    <property type="entry name" value="LCL_NRPS-like"/>
    <property type="match status" value="1"/>
</dbReference>